<organism evidence="16 17">
    <name type="scientific">Reichenbachiella agariperforans</name>
    <dbReference type="NCBI Taxonomy" id="156994"/>
    <lineage>
        <taxon>Bacteria</taxon>
        <taxon>Pseudomonadati</taxon>
        <taxon>Bacteroidota</taxon>
        <taxon>Cytophagia</taxon>
        <taxon>Cytophagales</taxon>
        <taxon>Reichenbachiellaceae</taxon>
        <taxon>Reichenbachiella</taxon>
    </lineage>
</organism>
<dbReference type="Pfam" id="PF07715">
    <property type="entry name" value="Plug"/>
    <property type="match status" value="1"/>
</dbReference>
<keyword evidence="13" id="KW-0732">Signal</keyword>
<keyword evidence="5 11" id="KW-0812">Transmembrane</keyword>
<evidence type="ECO:0000256" key="3">
    <source>
        <dbReference type="ARBA" id="ARBA00022452"/>
    </source>
</evidence>
<keyword evidence="3 11" id="KW-1134">Transmembrane beta strand</keyword>
<keyword evidence="4" id="KW-0410">Iron transport</keyword>
<comment type="subcellular location">
    <subcellularLocation>
        <location evidence="1 11">Cell outer membrane</location>
        <topology evidence="1 11">Multi-pass membrane protein</topology>
    </subcellularLocation>
</comment>
<keyword evidence="8 12" id="KW-0798">TonB box</keyword>
<evidence type="ECO:0000256" key="2">
    <source>
        <dbReference type="ARBA" id="ARBA00022448"/>
    </source>
</evidence>
<dbReference type="SUPFAM" id="SSF49464">
    <property type="entry name" value="Carboxypeptidase regulatory domain-like"/>
    <property type="match status" value="1"/>
</dbReference>
<feature type="signal peptide" evidence="13">
    <location>
        <begin position="1"/>
        <end position="22"/>
    </location>
</feature>
<dbReference type="InterPro" id="IPR008969">
    <property type="entry name" value="CarboxyPept-like_regulatory"/>
</dbReference>
<sequence length="747" mass="83615">MTKRTYILLVVIYLLATVEALASDQLYNGTVRDEKGKALPGATILSDLGEGVVTDPFGKFKIKISDEAKYLTVSFIGYEMQQVALVDQTNDPLVITMQPSSISLSNVVITPDDTEIIHSLSQYDLAVRPINNSQEILRYVPGLFIGQHAGGGKAEQIFLRGFDIDHGTDISISVDGMPVNMPSHAHGQGYSDLHFLIPETIQRVDFNKGPHYAEYGDFTTAGYVSFKTRDAVDHNTIKVEGGQYGTFRTVGMFNLLGTPESDEDDQLFVAGEVFGSDGYFESSQGFRRYNVMAKYKSQWNPNTLFTATASTFYSKWTASGQIPVRAVESGQITRYGAIDDTEGGETARTNLNLQLVQDLKGATWSNQLYYSRYDFNLVSNFTFFLNDPVNGDQITQSETRDIIGYKSEYKRSDYLGSIQLQSKAGATMRYDHVDDIRLSRTKDRQEVLSDIARGDVNQSNVSAYIGESIALLPQLVLDAELRYDHLFFNYANRLDATDRTEDKGTWSPKARLNYQLSPNLSFFVKAGTGFHSNDTRVVVAQSGEEILPKAYGQDIGMFYKPASWLAINLTTWNLDLDQEFVYVGDEGVVEAGGKTNRKGVDLSVRAELTSWLFADVDLNYTKARSIDEPEAAQYIPLAPVFTSIGGLSFDFEQGWNGSVRYRYLGDRAANEDRSVIAEGYFIMDAVVNYTQPKYQVSLTVENLLNQEWKETQFLTESRLEDEPAPVEEIHFTPGTPFFAKLGFSYFF</sequence>
<evidence type="ECO:0000256" key="9">
    <source>
        <dbReference type="ARBA" id="ARBA00023136"/>
    </source>
</evidence>
<feature type="domain" description="TonB-dependent receptor plug" evidence="15">
    <location>
        <begin position="117"/>
        <end position="222"/>
    </location>
</feature>
<evidence type="ECO:0000259" key="14">
    <source>
        <dbReference type="Pfam" id="PF00593"/>
    </source>
</evidence>
<dbReference type="STRING" id="156994.SAMN04488028_101459"/>
<keyword evidence="6" id="KW-0408">Iron</keyword>
<evidence type="ECO:0000256" key="8">
    <source>
        <dbReference type="ARBA" id="ARBA00023077"/>
    </source>
</evidence>
<dbReference type="Gene3D" id="2.40.170.20">
    <property type="entry name" value="TonB-dependent receptor, beta-barrel domain"/>
    <property type="match status" value="1"/>
</dbReference>
<proteinExistence type="inferred from homology"/>
<gene>
    <name evidence="16" type="ORF">SAMN04488028_101459</name>
</gene>
<dbReference type="EMBL" id="FRAA01000001">
    <property type="protein sequence ID" value="SHJ54547.1"/>
    <property type="molecule type" value="Genomic_DNA"/>
</dbReference>
<evidence type="ECO:0000256" key="5">
    <source>
        <dbReference type="ARBA" id="ARBA00022692"/>
    </source>
</evidence>
<dbReference type="InterPro" id="IPR039426">
    <property type="entry name" value="TonB-dep_rcpt-like"/>
</dbReference>
<evidence type="ECO:0000256" key="12">
    <source>
        <dbReference type="RuleBase" id="RU003357"/>
    </source>
</evidence>
<feature type="chain" id="PRO_5012816354" evidence="13">
    <location>
        <begin position="23"/>
        <end position="747"/>
    </location>
</feature>
<dbReference type="RefSeq" id="WP_073119054.1">
    <property type="nucleotide sequence ID" value="NZ_FRAA01000001.1"/>
</dbReference>
<dbReference type="InterPro" id="IPR036942">
    <property type="entry name" value="Beta-barrel_TonB_sf"/>
</dbReference>
<keyword evidence="7" id="KW-0406">Ion transport</keyword>
<evidence type="ECO:0000256" key="6">
    <source>
        <dbReference type="ARBA" id="ARBA00023004"/>
    </source>
</evidence>
<protein>
    <submittedName>
        <fullName evidence="16">Outer membrane receptor proteins, mostly Fe transport</fullName>
    </submittedName>
</protein>
<evidence type="ECO:0000256" key="7">
    <source>
        <dbReference type="ARBA" id="ARBA00023065"/>
    </source>
</evidence>
<keyword evidence="17" id="KW-1185">Reference proteome</keyword>
<dbReference type="InterPro" id="IPR037066">
    <property type="entry name" value="Plug_dom_sf"/>
</dbReference>
<evidence type="ECO:0000313" key="16">
    <source>
        <dbReference type="EMBL" id="SHJ54547.1"/>
    </source>
</evidence>
<dbReference type="PANTHER" id="PTHR32552:SF81">
    <property type="entry name" value="TONB-DEPENDENT OUTER MEMBRANE RECEPTOR"/>
    <property type="match status" value="1"/>
</dbReference>
<name>A0A1M6K6K5_REIAG</name>
<dbReference type="GO" id="GO:0009279">
    <property type="term" value="C:cell outer membrane"/>
    <property type="evidence" value="ECO:0007669"/>
    <property type="project" value="UniProtKB-SubCell"/>
</dbReference>
<evidence type="ECO:0000256" key="10">
    <source>
        <dbReference type="ARBA" id="ARBA00023237"/>
    </source>
</evidence>
<dbReference type="PANTHER" id="PTHR32552">
    <property type="entry name" value="FERRICHROME IRON RECEPTOR-RELATED"/>
    <property type="match status" value="1"/>
</dbReference>
<dbReference type="Pfam" id="PF00593">
    <property type="entry name" value="TonB_dep_Rec_b-barrel"/>
    <property type="match status" value="1"/>
</dbReference>
<feature type="domain" description="TonB-dependent receptor-like beta-barrel" evidence="14">
    <location>
        <begin position="298"/>
        <end position="703"/>
    </location>
</feature>
<evidence type="ECO:0000256" key="11">
    <source>
        <dbReference type="PROSITE-ProRule" id="PRU01360"/>
    </source>
</evidence>
<keyword evidence="10 11" id="KW-0998">Cell outer membrane</keyword>
<reference evidence="17" key="1">
    <citation type="submission" date="2016-11" db="EMBL/GenBank/DDBJ databases">
        <authorList>
            <person name="Varghese N."/>
            <person name="Submissions S."/>
        </authorList>
    </citation>
    <scope>NUCLEOTIDE SEQUENCE [LARGE SCALE GENOMIC DNA]</scope>
    <source>
        <strain evidence="17">DSM 26134</strain>
    </source>
</reference>
<dbReference type="SUPFAM" id="SSF56935">
    <property type="entry name" value="Porins"/>
    <property type="match status" value="1"/>
</dbReference>
<dbReference type="Pfam" id="PF13715">
    <property type="entry name" value="CarbopepD_reg_2"/>
    <property type="match status" value="1"/>
</dbReference>
<evidence type="ECO:0000256" key="4">
    <source>
        <dbReference type="ARBA" id="ARBA00022496"/>
    </source>
</evidence>
<dbReference type="InterPro" id="IPR012910">
    <property type="entry name" value="Plug_dom"/>
</dbReference>
<keyword evidence="16" id="KW-0675">Receptor</keyword>
<evidence type="ECO:0000256" key="1">
    <source>
        <dbReference type="ARBA" id="ARBA00004571"/>
    </source>
</evidence>
<accession>A0A1M6K6K5</accession>
<dbReference type="InterPro" id="IPR000531">
    <property type="entry name" value="Beta-barrel_TonB"/>
</dbReference>
<evidence type="ECO:0000313" key="17">
    <source>
        <dbReference type="Proteomes" id="UP000184474"/>
    </source>
</evidence>
<dbReference type="GO" id="GO:0006826">
    <property type="term" value="P:iron ion transport"/>
    <property type="evidence" value="ECO:0007669"/>
    <property type="project" value="UniProtKB-KW"/>
</dbReference>
<evidence type="ECO:0000259" key="15">
    <source>
        <dbReference type="Pfam" id="PF07715"/>
    </source>
</evidence>
<dbReference type="Gene3D" id="2.170.130.10">
    <property type="entry name" value="TonB-dependent receptor, plug domain"/>
    <property type="match status" value="1"/>
</dbReference>
<dbReference type="PROSITE" id="PS52016">
    <property type="entry name" value="TONB_DEPENDENT_REC_3"/>
    <property type="match status" value="1"/>
</dbReference>
<comment type="similarity">
    <text evidence="11 12">Belongs to the TonB-dependent receptor family.</text>
</comment>
<keyword evidence="2 11" id="KW-0813">Transport</keyword>
<dbReference type="AlphaFoldDB" id="A0A1M6K6K5"/>
<evidence type="ECO:0000256" key="13">
    <source>
        <dbReference type="SAM" id="SignalP"/>
    </source>
</evidence>
<dbReference type="Gene3D" id="2.60.40.1120">
    <property type="entry name" value="Carboxypeptidase-like, regulatory domain"/>
    <property type="match status" value="1"/>
</dbReference>
<dbReference type="Proteomes" id="UP000184474">
    <property type="component" value="Unassembled WGS sequence"/>
</dbReference>
<keyword evidence="9 11" id="KW-0472">Membrane</keyword>